<feature type="region of interest" description="Disordered" evidence="1">
    <location>
        <begin position="240"/>
        <end position="263"/>
    </location>
</feature>
<comment type="caution">
    <text evidence="2">The sequence shown here is derived from an EMBL/GenBank/DDBJ whole genome shotgun (WGS) entry which is preliminary data.</text>
</comment>
<dbReference type="EMBL" id="MCGN01000002">
    <property type="protein sequence ID" value="ORZ00707.1"/>
    <property type="molecule type" value="Genomic_DNA"/>
</dbReference>
<evidence type="ECO:0000313" key="2">
    <source>
        <dbReference type="EMBL" id="ORZ00707.1"/>
    </source>
</evidence>
<name>A0A1X2HMX5_SYNRA</name>
<feature type="region of interest" description="Disordered" evidence="1">
    <location>
        <begin position="323"/>
        <end position="377"/>
    </location>
</feature>
<gene>
    <name evidence="2" type="ORF">BCR43DRAFT_485663</name>
</gene>
<reference evidence="2 3" key="1">
    <citation type="submission" date="2016-07" db="EMBL/GenBank/DDBJ databases">
        <title>Pervasive Adenine N6-methylation of Active Genes in Fungi.</title>
        <authorList>
            <consortium name="DOE Joint Genome Institute"/>
            <person name="Mondo S.J."/>
            <person name="Dannebaum R.O."/>
            <person name="Kuo R.C."/>
            <person name="Labutti K."/>
            <person name="Haridas S."/>
            <person name="Kuo A."/>
            <person name="Salamov A."/>
            <person name="Ahrendt S.R."/>
            <person name="Lipzen A."/>
            <person name="Sullivan W."/>
            <person name="Andreopoulos W.B."/>
            <person name="Clum A."/>
            <person name="Lindquist E."/>
            <person name="Daum C."/>
            <person name="Ramamoorthy G.K."/>
            <person name="Gryganskyi A."/>
            <person name="Culley D."/>
            <person name="Magnuson J.K."/>
            <person name="James T.Y."/>
            <person name="O'Malley M.A."/>
            <person name="Stajich J.E."/>
            <person name="Spatafora J.W."/>
            <person name="Visel A."/>
            <person name="Grigoriev I.V."/>
        </authorList>
    </citation>
    <scope>NUCLEOTIDE SEQUENCE [LARGE SCALE GENOMIC DNA]</scope>
    <source>
        <strain evidence="2 3">NRRL 2496</strain>
    </source>
</reference>
<feature type="region of interest" description="Disordered" evidence="1">
    <location>
        <begin position="137"/>
        <end position="162"/>
    </location>
</feature>
<accession>A0A1X2HMX5</accession>
<dbReference type="InParanoid" id="A0A1X2HMX5"/>
<sequence length="377" mass="42048">MARICTDKLSRFNAVVDPSMVDWQKESDITWLYGPLYVDETQQQHTPPSMSTSSSTTSTSSSSSSQQQNVSHPATSSSSKSASASFTTTTRPGLKPVLKKTDSSTDVLQHAALRRRPDLFLPLTDIVQRFEIDSDKLRQRSNSGSGSSDSSNHPLTPGGSVRFNPEIVKVQYLPETPVRESLSRDNPYWAYEDDFSDDEDDDEDDYVWTALIEMSQFLKSTAFICLLEIAHYMRQPFRKPALPRSQEQAEHQQQNQQTQQRRLPRHYHYKTGGALIPKPLSMAAAAATVVKSVASVLSTWLLYQGLGQITWLVRRTLRIQRRQETTSGPLPDERPAVGGTSAQLAHTGTTSTSATTTHTNSTRRRRRAAMLERAASA</sequence>
<dbReference type="AlphaFoldDB" id="A0A1X2HMX5"/>
<proteinExistence type="predicted"/>
<dbReference type="Proteomes" id="UP000242180">
    <property type="component" value="Unassembled WGS sequence"/>
</dbReference>
<feature type="compositionally biased region" description="Low complexity" evidence="1">
    <location>
        <begin position="141"/>
        <end position="152"/>
    </location>
</feature>
<feature type="compositionally biased region" description="Low complexity" evidence="1">
    <location>
        <begin position="42"/>
        <end position="90"/>
    </location>
</feature>
<dbReference type="OrthoDB" id="5563539at2759"/>
<keyword evidence="3" id="KW-1185">Reference proteome</keyword>
<feature type="region of interest" description="Disordered" evidence="1">
    <location>
        <begin position="42"/>
        <end position="104"/>
    </location>
</feature>
<protein>
    <submittedName>
        <fullName evidence="2">Uncharacterized protein</fullName>
    </submittedName>
</protein>
<evidence type="ECO:0000313" key="3">
    <source>
        <dbReference type="Proteomes" id="UP000242180"/>
    </source>
</evidence>
<feature type="compositionally biased region" description="Low complexity" evidence="1">
    <location>
        <begin position="251"/>
        <end position="260"/>
    </location>
</feature>
<feature type="compositionally biased region" description="Low complexity" evidence="1">
    <location>
        <begin position="347"/>
        <end position="360"/>
    </location>
</feature>
<organism evidence="2 3">
    <name type="scientific">Syncephalastrum racemosum</name>
    <name type="common">Filamentous fungus</name>
    <dbReference type="NCBI Taxonomy" id="13706"/>
    <lineage>
        <taxon>Eukaryota</taxon>
        <taxon>Fungi</taxon>
        <taxon>Fungi incertae sedis</taxon>
        <taxon>Mucoromycota</taxon>
        <taxon>Mucoromycotina</taxon>
        <taxon>Mucoromycetes</taxon>
        <taxon>Mucorales</taxon>
        <taxon>Syncephalastraceae</taxon>
        <taxon>Syncephalastrum</taxon>
    </lineage>
</organism>
<evidence type="ECO:0000256" key="1">
    <source>
        <dbReference type="SAM" id="MobiDB-lite"/>
    </source>
</evidence>